<dbReference type="Gene3D" id="1.20.58.160">
    <property type="match status" value="1"/>
</dbReference>
<feature type="compositionally biased region" description="Basic and acidic residues" evidence="5">
    <location>
        <begin position="485"/>
        <end position="497"/>
    </location>
</feature>
<dbReference type="GO" id="GO:0007034">
    <property type="term" value="P:vacuolar transport"/>
    <property type="evidence" value="ECO:0007669"/>
    <property type="project" value="UniProtKB-ARBA"/>
</dbReference>
<comment type="caution">
    <text evidence="8">The sequence shown here is derived from an EMBL/GenBank/DDBJ whole genome shotgun (WGS) entry which is preliminary data.</text>
</comment>
<evidence type="ECO:0000256" key="1">
    <source>
        <dbReference type="ARBA" id="ARBA00011446"/>
    </source>
</evidence>
<evidence type="ECO:0000259" key="6">
    <source>
        <dbReference type="PROSITE" id="PS50179"/>
    </source>
</evidence>
<dbReference type="SUPFAM" id="SSF89009">
    <property type="entry name" value="GAT-like domain"/>
    <property type="match status" value="1"/>
</dbReference>
<evidence type="ECO:0000256" key="2">
    <source>
        <dbReference type="ARBA" id="ARBA00022448"/>
    </source>
</evidence>
<feature type="region of interest" description="Disordered" evidence="5">
    <location>
        <begin position="324"/>
        <end position="546"/>
    </location>
</feature>
<gene>
    <name evidence="8" type="ORF">VPNG_07355</name>
</gene>
<dbReference type="AlphaFoldDB" id="A0A423WV41"/>
<dbReference type="SUPFAM" id="SSF48464">
    <property type="entry name" value="ENTH/VHS domain"/>
    <property type="match status" value="1"/>
</dbReference>
<protein>
    <recommendedName>
        <fullName evidence="10">GAT domain-containing protein</fullName>
    </recommendedName>
</protein>
<dbReference type="InterPro" id="IPR008942">
    <property type="entry name" value="ENTH_VHS"/>
</dbReference>
<feature type="compositionally biased region" description="Low complexity" evidence="5">
    <location>
        <begin position="425"/>
        <end position="445"/>
    </location>
</feature>
<dbReference type="InterPro" id="IPR004152">
    <property type="entry name" value="GAT_dom"/>
</dbReference>
<evidence type="ECO:0000259" key="7">
    <source>
        <dbReference type="PROSITE" id="PS50909"/>
    </source>
</evidence>
<dbReference type="GO" id="GO:0015031">
    <property type="term" value="P:protein transport"/>
    <property type="evidence" value="ECO:0007669"/>
    <property type="project" value="UniProtKB-KW"/>
</dbReference>
<organism evidence="8 9">
    <name type="scientific">Cytospora leucostoma</name>
    <dbReference type="NCBI Taxonomy" id="1230097"/>
    <lineage>
        <taxon>Eukaryota</taxon>
        <taxon>Fungi</taxon>
        <taxon>Dikarya</taxon>
        <taxon>Ascomycota</taxon>
        <taxon>Pezizomycotina</taxon>
        <taxon>Sordariomycetes</taxon>
        <taxon>Sordariomycetidae</taxon>
        <taxon>Diaporthales</taxon>
        <taxon>Cytosporaceae</taxon>
        <taxon>Cytospora</taxon>
    </lineage>
</organism>
<dbReference type="Gene3D" id="1.25.40.90">
    <property type="match status" value="1"/>
</dbReference>
<comment type="subunit">
    <text evidence="1">Component of the ESCRT-0 complex composed of HSE1 and VPS27.</text>
</comment>
<evidence type="ECO:0008006" key="10">
    <source>
        <dbReference type="Google" id="ProtNLM"/>
    </source>
</evidence>
<feature type="compositionally biased region" description="Basic and acidic residues" evidence="5">
    <location>
        <begin position="18"/>
        <end position="35"/>
    </location>
</feature>
<feature type="region of interest" description="Disordered" evidence="5">
    <location>
        <begin position="1"/>
        <end position="46"/>
    </location>
</feature>
<feature type="coiled-coil region" evidence="4">
    <location>
        <begin position="296"/>
        <end position="323"/>
    </location>
</feature>
<dbReference type="InterPro" id="IPR038425">
    <property type="entry name" value="GAT_sf"/>
</dbReference>
<sequence>MKSMKGLSNKMLGSIKKRTNDSSADKDFVSTDRSDPALPVSVDVQGDTPEAVAARSVRAFCESGGPDNTGEEVTFLPPIVESAESSPAAAVQCAKTIRKYLKKDYWSKPSYQYNALMLVRILADNPGPSFTRNLDGKFADTVKELLRNGYDLNVKQMLMEMLDAFEHQKGWDEGLAPLIALWRREKDKAYKAYGGQPPPPPRPQDVNAPPTDPHSQNYFARSHSNKRLPEPAELANRLEEARTSANLLTQLVANTPSTELLDNDLVKEFADRCLSASRSIQGYMVAENPSPDNETMESLIDVNEELQQALNNQKRAMLSARKELGLGDRSQNPSPQPAPEVNGFSRPPLPGPSGSSSDAVPLAEKTSSDNGKGKGRQESYDYDYNEYVAPPSGPPPGHSEAGPSRSANATPADEGQDPFRDPGFAASSTSSSGRGKAAAASEEAAYVQEPFHPGFQEPSRSYLGRQDSAMNKLTMHGAGYGSSGHQDDGKEAAEPDRYYYSAVGGSSSNSRPQDVAELDDDDDIYGAPPADSYGGSSSGKKPVYRY</sequence>
<evidence type="ECO:0000313" key="8">
    <source>
        <dbReference type="EMBL" id="ROW07120.1"/>
    </source>
</evidence>
<reference evidence="8 9" key="1">
    <citation type="submission" date="2015-09" db="EMBL/GenBank/DDBJ databases">
        <title>Host preference determinants of Valsa canker pathogens revealed by comparative genomics.</title>
        <authorList>
            <person name="Yin Z."/>
            <person name="Huang L."/>
        </authorList>
    </citation>
    <scope>NUCLEOTIDE SEQUENCE [LARGE SCALE GENOMIC DNA]</scope>
    <source>
        <strain evidence="8 9">SXYLt</strain>
    </source>
</reference>
<dbReference type="GO" id="GO:0035091">
    <property type="term" value="F:phosphatidylinositol binding"/>
    <property type="evidence" value="ECO:0007669"/>
    <property type="project" value="InterPro"/>
</dbReference>
<feature type="domain" description="GAT" evidence="7">
    <location>
        <begin position="229"/>
        <end position="318"/>
    </location>
</feature>
<keyword evidence="2" id="KW-0813">Transport</keyword>
<dbReference type="PROSITE" id="PS50179">
    <property type="entry name" value="VHS"/>
    <property type="match status" value="1"/>
</dbReference>
<accession>A0A423WV41</accession>
<evidence type="ECO:0000256" key="5">
    <source>
        <dbReference type="SAM" id="MobiDB-lite"/>
    </source>
</evidence>
<dbReference type="OrthoDB" id="5393057at2759"/>
<evidence type="ECO:0000256" key="4">
    <source>
        <dbReference type="SAM" id="Coils"/>
    </source>
</evidence>
<dbReference type="PROSITE" id="PS50909">
    <property type="entry name" value="GAT"/>
    <property type="match status" value="1"/>
</dbReference>
<proteinExistence type="predicted"/>
<dbReference type="EMBL" id="LKEB01000039">
    <property type="protein sequence ID" value="ROW07120.1"/>
    <property type="molecule type" value="Genomic_DNA"/>
</dbReference>
<dbReference type="CDD" id="cd21383">
    <property type="entry name" value="GAT_GGA_Tom1-like"/>
    <property type="match status" value="1"/>
</dbReference>
<dbReference type="InterPro" id="IPR002014">
    <property type="entry name" value="VHS_dom"/>
</dbReference>
<evidence type="ECO:0000256" key="3">
    <source>
        <dbReference type="ARBA" id="ARBA00022927"/>
    </source>
</evidence>
<evidence type="ECO:0000313" key="9">
    <source>
        <dbReference type="Proteomes" id="UP000285146"/>
    </source>
</evidence>
<keyword evidence="4" id="KW-0175">Coiled coil</keyword>
<keyword evidence="3" id="KW-0653">Protein transport</keyword>
<dbReference type="GO" id="GO:0043130">
    <property type="term" value="F:ubiquitin binding"/>
    <property type="evidence" value="ECO:0007669"/>
    <property type="project" value="InterPro"/>
</dbReference>
<name>A0A423WV41_9PEZI</name>
<dbReference type="Proteomes" id="UP000285146">
    <property type="component" value="Unassembled WGS sequence"/>
</dbReference>
<dbReference type="Pfam" id="PF03127">
    <property type="entry name" value="GAT"/>
    <property type="match status" value="1"/>
</dbReference>
<dbReference type="InParanoid" id="A0A423WV41"/>
<dbReference type="STRING" id="1230097.A0A423WV41"/>
<dbReference type="GO" id="GO:0016192">
    <property type="term" value="P:vesicle-mediated transport"/>
    <property type="evidence" value="ECO:0007669"/>
    <property type="project" value="UniProtKB-ARBA"/>
</dbReference>
<keyword evidence="9" id="KW-1185">Reference proteome</keyword>
<feature type="domain" description="VHS" evidence="6">
    <location>
        <begin position="63"/>
        <end position="193"/>
    </location>
</feature>
<feature type="region of interest" description="Disordered" evidence="5">
    <location>
        <begin position="190"/>
        <end position="228"/>
    </location>
</feature>